<dbReference type="Gene3D" id="2.40.50.200">
    <property type="entry name" value="Bacterial OB-fold"/>
    <property type="match status" value="1"/>
</dbReference>
<evidence type="ECO:0000256" key="2">
    <source>
        <dbReference type="SAM" id="SignalP"/>
    </source>
</evidence>
<dbReference type="InterPro" id="IPR036700">
    <property type="entry name" value="BOBF_sf"/>
</dbReference>
<feature type="signal peptide" evidence="2">
    <location>
        <begin position="1"/>
        <end position="19"/>
    </location>
</feature>
<dbReference type="PANTHER" id="PTHR36571:SF1">
    <property type="entry name" value="PROTEIN YGIW"/>
    <property type="match status" value="1"/>
</dbReference>
<reference evidence="3 4" key="1">
    <citation type="journal article" date="2013" name="PLoS ONE">
        <title>Complete Genome Analysis of a Haemophilus parasuis Serovar 12 Strain from China.</title>
        <authorList>
            <person name="Li Y."/>
            <person name="Kwok A.H."/>
            <person name="Jiang J."/>
            <person name="Zou Y."/>
            <person name="Zheng F."/>
            <person name="Chen P."/>
            <person name="Hou C."/>
            <person name="Leung F.C."/>
            <person name="Jiang P."/>
        </authorList>
    </citation>
    <scope>NUCLEOTIDE SEQUENCE [LARGE SCALE GENOMIC DNA]</scope>
    <source>
        <strain evidence="3 4">ZJ0906</strain>
    </source>
</reference>
<dbReference type="InterPro" id="IPR016052">
    <property type="entry name" value="YgiW/YdeI"/>
</dbReference>
<name>A0A806JE83_GLAPU</name>
<protein>
    <submittedName>
        <fullName evidence="3">Putative outer membrane protein</fullName>
    </submittedName>
</protein>
<dbReference type="NCBIfam" id="TIGR00156">
    <property type="entry name" value="YgiW/YdeI family stress tolerance OB fold protein"/>
    <property type="match status" value="1"/>
</dbReference>
<keyword evidence="1 2" id="KW-0732">Signal</keyword>
<organism evidence="3 4">
    <name type="scientific">Glaesserella parasuis ZJ0906</name>
    <dbReference type="NCBI Taxonomy" id="1322346"/>
    <lineage>
        <taxon>Bacteria</taxon>
        <taxon>Pseudomonadati</taxon>
        <taxon>Pseudomonadota</taxon>
        <taxon>Gammaproteobacteria</taxon>
        <taxon>Pasteurellales</taxon>
        <taxon>Pasteurellaceae</taxon>
        <taxon>Glaesserella</taxon>
    </lineage>
</organism>
<dbReference type="EMBL" id="CP005384">
    <property type="protein sequence ID" value="AGO17265.1"/>
    <property type="molecule type" value="Genomic_DNA"/>
</dbReference>
<dbReference type="Pfam" id="PF04076">
    <property type="entry name" value="BOF"/>
    <property type="match status" value="1"/>
</dbReference>
<dbReference type="PANTHER" id="PTHR36571">
    <property type="entry name" value="PROTEIN YGIW"/>
    <property type="match status" value="1"/>
</dbReference>
<evidence type="ECO:0000256" key="1">
    <source>
        <dbReference type="ARBA" id="ARBA00022729"/>
    </source>
</evidence>
<dbReference type="AlphaFoldDB" id="A0A806JE83"/>
<dbReference type="Proteomes" id="UP000014672">
    <property type="component" value="Chromosome"/>
</dbReference>
<sequence>MKKAIILTTLLAVSTVSMAKGDGDRHGGYHDGKARTHQSQGFFDESLAVKSVADALKAADDTPALLEGQIVKQIDKDEFIFKDATGEIEIDVSKRAWNGLNIGPQDTIQIRGKVDNDWNKVQVDVKQITKK</sequence>
<evidence type="ECO:0000313" key="3">
    <source>
        <dbReference type="EMBL" id="AGO17265.1"/>
    </source>
</evidence>
<evidence type="ECO:0000313" key="4">
    <source>
        <dbReference type="Proteomes" id="UP000014672"/>
    </source>
</evidence>
<dbReference type="SUPFAM" id="SSF101756">
    <property type="entry name" value="Hypothetical protein YgiW"/>
    <property type="match status" value="1"/>
</dbReference>
<gene>
    <name evidence="3" type="ORF">K756_10810</name>
</gene>
<dbReference type="NCBIfam" id="NF033674">
    <property type="entry name" value="stress_OB_fold"/>
    <property type="match status" value="1"/>
</dbReference>
<proteinExistence type="predicted"/>
<dbReference type="InterPro" id="IPR005220">
    <property type="entry name" value="CarO-like"/>
</dbReference>
<accession>A0A806JE83</accession>
<dbReference type="KEGG" id="hpaz:K756_10810"/>
<feature type="chain" id="PRO_5032589490" evidence="2">
    <location>
        <begin position="20"/>
        <end position="131"/>
    </location>
</feature>